<comment type="caution">
    <text evidence="2">The sequence shown here is derived from an EMBL/GenBank/DDBJ whole genome shotgun (WGS) entry which is preliminary data.</text>
</comment>
<feature type="signal peptide" evidence="1">
    <location>
        <begin position="1"/>
        <end position="15"/>
    </location>
</feature>
<evidence type="ECO:0008006" key="4">
    <source>
        <dbReference type="Google" id="ProtNLM"/>
    </source>
</evidence>
<proteinExistence type="predicted"/>
<feature type="chain" id="PRO_5029866208" description="Lipoprotein" evidence="1">
    <location>
        <begin position="16"/>
        <end position="289"/>
    </location>
</feature>
<reference evidence="2 3" key="1">
    <citation type="submission" date="2020-05" db="EMBL/GenBank/DDBJ databases">
        <title>Draft genome sequence of Desulfovibrio psychrotolerans JS1T.</title>
        <authorList>
            <person name="Ueno A."/>
            <person name="Tamazawa S."/>
            <person name="Tamamura S."/>
            <person name="Murakami T."/>
            <person name="Kiyama T."/>
            <person name="Inomata H."/>
            <person name="Amano Y."/>
            <person name="Miyakawa K."/>
            <person name="Tamaki H."/>
            <person name="Naganuma T."/>
            <person name="Kaneko K."/>
        </authorList>
    </citation>
    <scope>NUCLEOTIDE SEQUENCE [LARGE SCALE GENOMIC DNA]</scope>
    <source>
        <strain evidence="2 3">JS1</strain>
    </source>
</reference>
<dbReference type="AlphaFoldDB" id="A0A7J0BU64"/>
<evidence type="ECO:0000313" key="2">
    <source>
        <dbReference type="EMBL" id="GFM37257.1"/>
    </source>
</evidence>
<keyword evidence="1" id="KW-0732">Signal</keyword>
<organism evidence="2 3">
    <name type="scientific">Desulfovibrio psychrotolerans</name>
    <dbReference type="NCBI Taxonomy" id="415242"/>
    <lineage>
        <taxon>Bacteria</taxon>
        <taxon>Pseudomonadati</taxon>
        <taxon>Thermodesulfobacteriota</taxon>
        <taxon>Desulfovibrionia</taxon>
        <taxon>Desulfovibrionales</taxon>
        <taxon>Desulfovibrionaceae</taxon>
        <taxon>Desulfovibrio</taxon>
    </lineage>
</organism>
<dbReference type="Proteomes" id="UP000503820">
    <property type="component" value="Unassembled WGS sequence"/>
</dbReference>
<evidence type="ECO:0000313" key="3">
    <source>
        <dbReference type="Proteomes" id="UP000503820"/>
    </source>
</evidence>
<dbReference type="EMBL" id="BLVP01000008">
    <property type="protein sequence ID" value="GFM37257.1"/>
    <property type="molecule type" value="Genomic_DNA"/>
</dbReference>
<gene>
    <name evidence="2" type="ORF">DSM19430T_19410</name>
</gene>
<accession>A0A7J0BU64</accession>
<protein>
    <recommendedName>
        <fullName evidence="4">Lipoprotein</fullName>
    </recommendedName>
</protein>
<evidence type="ECO:0000256" key="1">
    <source>
        <dbReference type="SAM" id="SignalP"/>
    </source>
</evidence>
<name>A0A7J0BU64_9BACT</name>
<keyword evidence="3" id="KW-1185">Reference proteome</keyword>
<sequence>MLALALCAWAGTAGAFGPADCPWVAADMSFRGAAVEQGQCLLTPQGSSAGSHSLPSTFDALLGTEFGIPAEALERFFFSRRITDEAVGGPLRLRVSLSGGEAARYFVLHGVLRHGTAGSIAGIEGAGPCLAGKPAPVSPPAEGKEGHAAVRPGATAPRPVISGAVPLPLPCWHVAVWPNGRSVTLVDFFTPLRATRFELEYAGARAKGRFLHVLVLPQQGEAGVTEAQYARLAHIYMAASQRAGTWLVPAYAGVLDSGIDPGAHSPAGFDVQRWAHAVREAYRGALAVR</sequence>